<keyword evidence="2" id="KW-0472">Membrane</keyword>
<keyword evidence="4" id="KW-1185">Reference proteome</keyword>
<feature type="transmembrane region" description="Helical" evidence="2">
    <location>
        <begin position="59"/>
        <end position="77"/>
    </location>
</feature>
<feature type="region of interest" description="Disordered" evidence="1">
    <location>
        <begin position="21"/>
        <end position="53"/>
    </location>
</feature>
<dbReference type="EMBL" id="KQ976464">
    <property type="protein sequence ID" value="KYM84423.1"/>
    <property type="molecule type" value="Genomic_DNA"/>
</dbReference>
<keyword evidence="2" id="KW-0812">Transmembrane</keyword>
<protein>
    <submittedName>
        <fullName evidence="3">Uncharacterized protein</fullName>
    </submittedName>
</protein>
<feature type="compositionally biased region" description="Polar residues" evidence="1">
    <location>
        <begin position="28"/>
        <end position="41"/>
    </location>
</feature>
<accession>A0A195BHU2</accession>
<evidence type="ECO:0000256" key="2">
    <source>
        <dbReference type="SAM" id="Phobius"/>
    </source>
</evidence>
<sequence>MYDLVGSVPRRARLLKNVRHEDAPGYESSRNGATRIQSSTEGRIPRREKQKKKERKRRALWFMPVLWLPFLASYWGVAPGIRATRILMQQESITSEITMKDLSKSGNFSEQVRIKLPHSRMDLDRRDRKISLRERALIPGACQRFQNDGGTRHTDDDLCTYVGDKHPSLPPPCVSYAHEHGGALQEPTIAGPPEGRCRQMAGRCLQSCPDCRSGRRVYDLFGVSITDQHPWKQ</sequence>
<evidence type="ECO:0000313" key="4">
    <source>
        <dbReference type="Proteomes" id="UP000078540"/>
    </source>
</evidence>
<dbReference type="PROSITE" id="PS50096">
    <property type="entry name" value="IQ"/>
    <property type="match status" value="1"/>
</dbReference>
<reference evidence="3 4" key="1">
    <citation type="submission" date="2015-09" db="EMBL/GenBank/DDBJ databases">
        <title>Atta colombica WGS genome.</title>
        <authorList>
            <person name="Nygaard S."/>
            <person name="Hu H."/>
            <person name="Boomsma J."/>
            <person name="Zhang G."/>
        </authorList>
    </citation>
    <scope>NUCLEOTIDE SEQUENCE [LARGE SCALE GENOMIC DNA]</scope>
    <source>
        <strain evidence="3">Treedump-2</strain>
        <tissue evidence="3">Whole body</tissue>
    </source>
</reference>
<proteinExistence type="predicted"/>
<dbReference type="AlphaFoldDB" id="A0A195BHU2"/>
<evidence type="ECO:0000313" key="3">
    <source>
        <dbReference type="EMBL" id="KYM84423.1"/>
    </source>
</evidence>
<gene>
    <name evidence="3" type="ORF">ALC53_05208</name>
</gene>
<name>A0A195BHU2_9HYME</name>
<dbReference type="Proteomes" id="UP000078540">
    <property type="component" value="Unassembled WGS sequence"/>
</dbReference>
<evidence type="ECO:0000256" key="1">
    <source>
        <dbReference type="SAM" id="MobiDB-lite"/>
    </source>
</evidence>
<keyword evidence="2" id="KW-1133">Transmembrane helix</keyword>
<organism evidence="3 4">
    <name type="scientific">Atta colombica</name>
    <dbReference type="NCBI Taxonomy" id="520822"/>
    <lineage>
        <taxon>Eukaryota</taxon>
        <taxon>Metazoa</taxon>
        <taxon>Ecdysozoa</taxon>
        <taxon>Arthropoda</taxon>
        <taxon>Hexapoda</taxon>
        <taxon>Insecta</taxon>
        <taxon>Pterygota</taxon>
        <taxon>Neoptera</taxon>
        <taxon>Endopterygota</taxon>
        <taxon>Hymenoptera</taxon>
        <taxon>Apocrita</taxon>
        <taxon>Aculeata</taxon>
        <taxon>Formicoidea</taxon>
        <taxon>Formicidae</taxon>
        <taxon>Myrmicinae</taxon>
        <taxon>Atta</taxon>
    </lineage>
</organism>